<dbReference type="GO" id="GO:0016798">
    <property type="term" value="F:hydrolase activity, acting on glycosyl bonds"/>
    <property type="evidence" value="ECO:0007669"/>
    <property type="project" value="UniProtKB-KW"/>
</dbReference>
<dbReference type="Pfam" id="PF12671">
    <property type="entry name" value="Amidase_6"/>
    <property type="match status" value="1"/>
</dbReference>
<dbReference type="InterPro" id="IPR013783">
    <property type="entry name" value="Ig-like_fold"/>
</dbReference>
<dbReference type="GO" id="GO:0000272">
    <property type="term" value="P:polysaccharide catabolic process"/>
    <property type="evidence" value="ECO:0007669"/>
    <property type="project" value="UniProtKB-KW"/>
</dbReference>
<keyword evidence="1" id="KW-0326">Glycosidase</keyword>
<evidence type="ECO:0000313" key="6">
    <source>
        <dbReference type="Proteomes" id="UP000262882"/>
    </source>
</evidence>
<feature type="chain" id="PRO_5017010073" description="Fibronectin type-III domain-containing protein" evidence="3">
    <location>
        <begin position="34"/>
        <end position="899"/>
    </location>
</feature>
<feature type="signal peptide" evidence="3">
    <location>
        <begin position="1"/>
        <end position="33"/>
    </location>
</feature>
<dbReference type="PROSITE" id="PS50853">
    <property type="entry name" value="FN3"/>
    <property type="match status" value="1"/>
</dbReference>
<keyword evidence="2" id="KW-0119">Carbohydrate metabolism</keyword>
<comment type="caution">
    <text evidence="5">The sequence shown here is derived from an EMBL/GenBank/DDBJ whole genome shotgun (WGS) entry which is preliminary data.</text>
</comment>
<sequence>MLPPKNKRRVLTLLAVVMSSLLVLVAVPSTAVAEAPPQTPSNLKVEPVESEDSGHVVFSDKPTLGAIATDPDGDALNYTFELLDEASGAVRTFTVEGVPSGQEAETSVTGRIRNPGVFKFRARASDEKDSSNWSAWKQFAVDAPLAPMGLTPQSITKRIDPENPVLSGVVSRPSGRPVTAKFFLYDEARNPIGPRPYGEGVASSSESPRVSMRLPDDVIKEGKTYRWQMQACVQWVCNETLVEQQFTVPVTPPTPTTRTVTLGKDKLSLATGKSAADACSGKACPLNPDTQVHIGGSGTEALISLLKVDMRSLPAGARIVSAKLHLGTPSCAPNCPGDGSVVAHQVRSSLPDNPTGHDLLTSSLPKPVGESPLHDAKIDLGGLANHWQNSPGTATGLALTAKNTPAPVTFGANDVPKEMSITLEYLPASAPGKVSKISARAGDCGALAVWAPPEDLGAHAPAHASPPAERKVVEDYELQVLDFYRNIVRTVRVKNLRTVVTGLHNAKSYKFRVRARSAYGVGEWTESNVFTPAAVPGGMQRYLDGMSQYVLSREGLLEGKYRDAEHAVKANPQGSAFRAALYTDAGHLLATRAYGAAGKAAQISTKVKPADTLVSYSPEEMTVTVRTTLHGTTVYSNGHGTLAEKRVTNKFTRTGDFTFALPASEKSGSSVGGQSSLVQFMAAIGADGHITGSERINAYTTEQAKQLQGLGSGQSFPLDSVGGEKTEAKKRATRLGPIDNYNIGIWAANNAPTEEHEYPQDCTNFISKAIHYGGGAKEIDGDRKSDEAWWQNRRVRVLWHKDSFTWAAVVNHHRHFNGQGRVYWEQSYNEVSVGDTMYWENKGKKILTHASIVSEVTGSDQYGIYYAQHNSPHHDTYKPLWQGLASGSYSKVGFAYVLW</sequence>
<evidence type="ECO:0000259" key="4">
    <source>
        <dbReference type="PROSITE" id="PS50853"/>
    </source>
</evidence>
<dbReference type="InterPro" id="IPR036116">
    <property type="entry name" value="FN3_sf"/>
</dbReference>
<name>A0A372GA07_9ACTN</name>
<dbReference type="CDD" id="cd00063">
    <property type="entry name" value="FN3"/>
    <property type="match status" value="1"/>
</dbReference>
<feature type="domain" description="Fibronectin type-III" evidence="4">
    <location>
        <begin position="430"/>
        <end position="537"/>
    </location>
</feature>
<keyword evidence="1" id="KW-0378">Hydrolase</keyword>
<evidence type="ECO:0000313" key="5">
    <source>
        <dbReference type="EMBL" id="RFS82205.1"/>
    </source>
</evidence>
<dbReference type="InterPro" id="IPR003961">
    <property type="entry name" value="FN3_dom"/>
</dbReference>
<evidence type="ECO:0000256" key="1">
    <source>
        <dbReference type="ARBA" id="ARBA00023295"/>
    </source>
</evidence>
<protein>
    <recommendedName>
        <fullName evidence="4">Fibronectin type-III domain-containing protein</fullName>
    </recommendedName>
</protein>
<organism evidence="5 6">
    <name type="scientific">Actinomadura spongiicola</name>
    <dbReference type="NCBI Taxonomy" id="2303421"/>
    <lineage>
        <taxon>Bacteria</taxon>
        <taxon>Bacillati</taxon>
        <taxon>Actinomycetota</taxon>
        <taxon>Actinomycetes</taxon>
        <taxon>Streptosporangiales</taxon>
        <taxon>Thermomonosporaceae</taxon>
        <taxon>Actinomadura</taxon>
    </lineage>
</organism>
<keyword evidence="2" id="KW-0624">Polysaccharide degradation</keyword>
<gene>
    <name evidence="5" type="ORF">D0T12_28635</name>
</gene>
<keyword evidence="6" id="KW-1185">Reference proteome</keyword>
<dbReference type="SMART" id="SM00060">
    <property type="entry name" value="FN3"/>
    <property type="match status" value="2"/>
</dbReference>
<reference evidence="5 6" key="1">
    <citation type="submission" date="2018-08" db="EMBL/GenBank/DDBJ databases">
        <title>Actinomadura spongicola sp. nov., isolated from marine sponge Leucetta chagosensis.</title>
        <authorList>
            <person name="Li L."/>
            <person name="Lin H.W."/>
        </authorList>
    </citation>
    <scope>NUCLEOTIDE SEQUENCE [LARGE SCALE GENOMIC DNA]</scope>
    <source>
        <strain evidence="5 6">LHW52907</strain>
    </source>
</reference>
<dbReference type="Gene3D" id="2.60.40.10">
    <property type="entry name" value="Immunoglobulins"/>
    <property type="match status" value="1"/>
</dbReference>
<dbReference type="SUPFAM" id="SSF49265">
    <property type="entry name" value="Fibronectin type III"/>
    <property type="match status" value="1"/>
</dbReference>
<keyword evidence="3" id="KW-0732">Signal</keyword>
<evidence type="ECO:0000256" key="3">
    <source>
        <dbReference type="SAM" id="SignalP"/>
    </source>
</evidence>
<dbReference type="EMBL" id="QVNQ01000010">
    <property type="protein sequence ID" value="RFS82205.1"/>
    <property type="molecule type" value="Genomic_DNA"/>
</dbReference>
<dbReference type="Proteomes" id="UP000262882">
    <property type="component" value="Unassembled WGS sequence"/>
</dbReference>
<dbReference type="AlphaFoldDB" id="A0A372GA07"/>
<proteinExistence type="predicted"/>
<accession>A0A372GA07</accession>
<evidence type="ECO:0000256" key="2">
    <source>
        <dbReference type="ARBA" id="ARBA00023326"/>
    </source>
</evidence>
<dbReference type="InterPro" id="IPR024301">
    <property type="entry name" value="Amidase_6"/>
</dbReference>